<sequence>MTYSHPGLAVQAVVDLVGSQAALARALQVSAPTVNQWIKRRRPVPKALSPRIEALSSGTVSRRDLRPNDWQDIWPELAQPAAQEQGHA</sequence>
<proteinExistence type="predicted"/>
<evidence type="ECO:0000313" key="1">
    <source>
        <dbReference type="EMBL" id="QPS09586.1"/>
    </source>
</evidence>
<dbReference type="AlphaFoldDB" id="A0A7T2S5Y7"/>
<dbReference type="SUPFAM" id="SSF47413">
    <property type="entry name" value="lambda repressor-like DNA-binding domains"/>
    <property type="match status" value="1"/>
</dbReference>
<dbReference type="EMBL" id="CP065668">
    <property type="protein sequence ID" value="QPS09586.1"/>
    <property type="molecule type" value="Genomic_DNA"/>
</dbReference>
<protein>
    <submittedName>
        <fullName evidence="1">Helix-turn-helix domain-containing protein</fullName>
    </submittedName>
</protein>
<organism evidence="1 2">
    <name type="scientific">Delftia acidovorans</name>
    <name type="common">Pseudomonas acidovorans</name>
    <name type="synonym">Comamonas acidovorans</name>
    <dbReference type="NCBI Taxonomy" id="80866"/>
    <lineage>
        <taxon>Bacteria</taxon>
        <taxon>Pseudomonadati</taxon>
        <taxon>Pseudomonadota</taxon>
        <taxon>Betaproteobacteria</taxon>
        <taxon>Burkholderiales</taxon>
        <taxon>Comamonadaceae</taxon>
        <taxon>Delftia</taxon>
    </lineage>
</organism>
<dbReference type="Proteomes" id="UP000594778">
    <property type="component" value="Chromosome"/>
</dbReference>
<dbReference type="Gene3D" id="1.10.260.40">
    <property type="entry name" value="lambda repressor-like DNA-binding domains"/>
    <property type="match status" value="1"/>
</dbReference>
<accession>A0A7T2S5Y7</accession>
<dbReference type="InterPro" id="IPR010982">
    <property type="entry name" value="Lambda_DNA-bd_dom_sf"/>
</dbReference>
<dbReference type="GO" id="GO:0003677">
    <property type="term" value="F:DNA binding"/>
    <property type="evidence" value="ECO:0007669"/>
    <property type="project" value="InterPro"/>
</dbReference>
<dbReference type="Pfam" id="PF15943">
    <property type="entry name" value="YdaS_toxin"/>
    <property type="match status" value="1"/>
</dbReference>
<dbReference type="InterPro" id="IPR031856">
    <property type="entry name" value="YdaS_toxin-like"/>
</dbReference>
<dbReference type="RefSeq" id="WP_047475207.1">
    <property type="nucleotide sequence ID" value="NZ_CAURVC010000034.1"/>
</dbReference>
<name>A0A7T2S5Y7_DELAC</name>
<evidence type="ECO:0000313" key="2">
    <source>
        <dbReference type="Proteomes" id="UP000594778"/>
    </source>
</evidence>
<reference evidence="1 2" key="1">
    <citation type="submission" date="2020-12" db="EMBL/GenBank/DDBJ databases">
        <title>FDA dAtabase for Regulatory Grade micrObial Sequences (FDA-ARGOS): Supporting development and validation of Infectious Disease Dx tests.</title>
        <authorList>
            <person name="Sproer C."/>
            <person name="Gronow S."/>
            <person name="Severitt S."/>
            <person name="Schroder I."/>
            <person name="Tallon L."/>
            <person name="Sadzewicz L."/>
            <person name="Zhao X."/>
            <person name="Boylan J."/>
            <person name="Ott S."/>
            <person name="Bowen H."/>
            <person name="Vavikolanu K."/>
            <person name="Mehta A."/>
            <person name="Aluvathingal J."/>
            <person name="Nadendla S."/>
            <person name="Lowell S."/>
            <person name="Myers T."/>
            <person name="Yan Y."/>
            <person name="Sichtig H."/>
        </authorList>
    </citation>
    <scope>NUCLEOTIDE SEQUENCE [LARGE SCALE GENOMIC DNA]</scope>
    <source>
        <strain evidence="1 2">FDAARGOS_909</strain>
    </source>
</reference>
<gene>
    <name evidence="1" type="ORF">I6G66_06070</name>
</gene>